<feature type="compositionally biased region" description="Low complexity" evidence="1">
    <location>
        <begin position="358"/>
        <end position="375"/>
    </location>
</feature>
<accession>G8Y7S6</accession>
<evidence type="ECO:0000313" key="4">
    <source>
        <dbReference type="Proteomes" id="UP000005222"/>
    </source>
</evidence>
<feature type="region of interest" description="Disordered" evidence="1">
    <location>
        <begin position="273"/>
        <end position="333"/>
    </location>
</feature>
<dbReference type="HOGENOM" id="CLU_617014_0_0_1"/>
<feature type="region of interest" description="Disordered" evidence="1">
    <location>
        <begin position="1"/>
        <end position="114"/>
    </location>
</feature>
<reference evidence="3" key="1">
    <citation type="submission" date="2011-10" db="EMBL/GenBank/DDBJ databases">
        <authorList>
            <person name="Genoscope - CEA"/>
        </authorList>
    </citation>
    <scope>NUCLEOTIDE SEQUENCE</scope>
</reference>
<reference evidence="4" key="2">
    <citation type="journal article" date="2012" name="G3 (Bethesda)">
        <title>Pichia sorbitophila, an interspecies yeast hybrid reveals early steps of genome resolution following polyploidization.</title>
        <authorList>
            <person name="Leh Louis V."/>
            <person name="Despons L."/>
            <person name="Friedrich A."/>
            <person name="Martin T."/>
            <person name="Durrens P."/>
            <person name="Casaregola S."/>
            <person name="Neuveglise C."/>
            <person name="Fairhead C."/>
            <person name="Marck C."/>
            <person name="Cruz J.A."/>
            <person name="Straub M.L."/>
            <person name="Kugler V."/>
            <person name="Sacerdot C."/>
            <person name="Uzunov Z."/>
            <person name="Thierry A."/>
            <person name="Weiss S."/>
            <person name="Bleykasten C."/>
            <person name="De Montigny J."/>
            <person name="Jacques N."/>
            <person name="Jung P."/>
            <person name="Lemaire M."/>
            <person name="Mallet S."/>
            <person name="Morel G."/>
            <person name="Richard G.F."/>
            <person name="Sarkar A."/>
            <person name="Savel G."/>
            <person name="Schacherer J."/>
            <person name="Seret M.L."/>
            <person name="Talla E."/>
            <person name="Samson G."/>
            <person name="Jubin C."/>
            <person name="Poulain J."/>
            <person name="Vacherie B."/>
            <person name="Barbe V."/>
            <person name="Pelletier E."/>
            <person name="Sherman D.J."/>
            <person name="Westhof E."/>
            <person name="Weissenbach J."/>
            <person name="Baret P.V."/>
            <person name="Wincker P."/>
            <person name="Gaillardin C."/>
            <person name="Dujon B."/>
            <person name="Souciet J.L."/>
        </authorList>
    </citation>
    <scope>NUCLEOTIDE SEQUENCE [LARGE SCALE GENOMIC DNA]</scope>
    <source>
        <strain evidence="4">ATCC MYA-4447 / BCRC 22081 / CBS 7064 / NBRC 10061 / NRRL Y-12695</strain>
    </source>
</reference>
<keyword evidence="4" id="KW-1185">Reference proteome</keyword>
<dbReference type="EMBL" id="FO082048">
    <property type="protein sequence ID" value="CCE84656.1"/>
    <property type="molecule type" value="Genomic_DNA"/>
</dbReference>
<dbReference type="OrthoDB" id="4019224at2759"/>
<feature type="region of interest" description="Disordered" evidence="1">
    <location>
        <begin position="133"/>
        <end position="160"/>
    </location>
</feature>
<dbReference type="EMBL" id="FO082049">
    <property type="protein sequence ID" value="CCE83625.1"/>
    <property type="molecule type" value="Genomic_DNA"/>
</dbReference>
<feature type="compositionally biased region" description="Basic and acidic residues" evidence="1">
    <location>
        <begin position="379"/>
        <end position="388"/>
    </location>
</feature>
<evidence type="ECO:0000256" key="1">
    <source>
        <dbReference type="SAM" id="MobiDB-lite"/>
    </source>
</evidence>
<protein>
    <submittedName>
        <fullName evidence="3">Piso0_004209 protein</fullName>
    </submittedName>
</protein>
<evidence type="ECO:0000313" key="2">
    <source>
        <dbReference type="EMBL" id="CCE83625.1"/>
    </source>
</evidence>
<sequence>MSEGKPSTPVTSPKMSKSFRFSSPTTPPSKHRPKRNSATMLLKTPEQQQEHLTLSPLKRPNGLNLKSPEFGLNISSGQSPYSTMKTPQQSGYDSDDGGSEARKFQKTPQYFSPGRKLFSEELGSKEELSEISSQLKSRLSSALGKVQKQQHQDDKDKLPGKLDFTDLSFTSTSPTKKNLPGRERWSMINTYSPVNLNLQTLEKSPALNSSSSFSQPVTSPEHSTQYLKTSPMFTGDHESHVDLSSIGEEESSAHNALMAALSRQRRYRTFHSRRRSLNLVPGDPPKVLQPPLHPPVLQPSQQSYQPPSLSLHDEGMHRKAPSLSGNSDSPRNEQDAVLSLMSLSSPQSVSFSHRRTQSLNSISHSSKSPSSVNASPTKKTNDPNDRMELPPISGIFDTKGKVAPSSSQSKVDDDETDVEDETDVDQESQEKDDDMNDDDNDDDSGDKEQSKASSDNE</sequence>
<dbReference type="AlphaFoldDB" id="G8Y7S6"/>
<dbReference type="Proteomes" id="UP000005222">
    <property type="component" value="Chromosome K"/>
</dbReference>
<dbReference type="eggNOG" id="ENOG502RPME">
    <property type="taxonomic scope" value="Eukaryota"/>
</dbReference>
<proteinExistence type="predicted"/>
<gene>
    <name evidence="3" type="primary">Piso0_004209</name>
    <name evidence="2" type="ORF">GNLVRS01_PISO0K11846g</name>
    <name evidence="3" type="ORF">GNLVRS01_PISO0L11847g</name>
</gene>
<dbReference type="InParanoid" id="G8Y7S6"/>
<feature type="compositionally biased region" description="Low complexity" evidence="1">
    <location>
        <begin position="298"/>
        <end position="310"/>
    </location>
</feature>
<feature type="compositionally biased region" description="Acidic residues" evidence="1">
    <location>
        <begin position="412"/>
        <end position="445"/>
    </location>
</feature>
<feature type="compositionally biased region" description="Polar residues" evidence="1">
    <location>
        <begin position="73"/>
        <end position="92"/>
    </location>
</feature>
<organism evidence="3 4">
    <name type="scientific">Pichia sorbitophila (strain ATCC MYA-4447 / BCRC 22081 / CBS 7064 / NBRC 10061 / NRRL Y-12695)</name>
    <name type="common">Hybrid yeast</name>
    <dbReference type="NCBI Taxonomy" id="559304"/>
    <lineage>
        <taxon>Eukaryota</taxon>
        <taxon>Fungi</taxon>
        <taxon>Dikarya</taxon>
        <taxon>Ascomycota</taxon>
        <taxon>Saccharomycotina</taxon>
        <taxon>Pichiomycetes</taxon>
        <taxon>Debaryomycetaceae</taxon>
        <taxon>Millerozyma</taxon>
    </lineage>
</organism>
<feature type="region of interest" description="Disordered" evidence="1">
    <location>
        <begin position="346"/>
        <end position="457"/>
    </location>
</feature>
<name>G8Y7S6_PICSO</name>
<dbReference type="Proteomes" id="UP000005222">
    <property type="component" value="Chromosome L"/>
</dbReference>
<feature type="compositionally biased region" description="Pro residues" evidence="1">
    <location>
        <begin position="282"/>
        <end position="297"/>
    </location>
</feature>
<evidence type="ECO:0000313" key="3">
    <source>
        <dbReference type="EMBL" id="CCE84656.1"/>
    </source>
</evidence>
<feature type="compositionally biased region" description="Basic and acidic residues" evidence="1">
    <location>
        <begin position="150"/>
        <end position="160"/>
    </location>
</feature>